<gene>
    <name evidence="2" type="primary">P0431E05.20</name>
</gene>
<dbReference type="AlphaFoldDB" id="Q653N2"/>
<sequence length="167" mass="16928">MKLTRAGARSWRGSAPAPSRDGGSLVALTAHDGGVRDVGGGGGQRAEGRGGTADARRKEAGMPGGGARAPGSGKGRRWRPEHGGKRRHRRRTGRKEGGEPGVGAVTVGSDEDDDGSAAARSGRLGGDGAPQLPVGTGSTLAAFSLSGAVEEREEIREKRELTGGSHM</sequence>
<feature type="compositionally biased region" description="Basic and acidic residues" evidence="1">
    <location>
        <begin position="149"/>
        <end position="161"/>
    </location>
</feature>
<reference evidence="3" key="1">
    <citation type="journal article" date="2005" name="Nature">
        <title>The map-based sequence of the rice genome.</title>
        <authorList>
            <consortium name="International rice genome sequencing project (IRGSP)"/>
            <person name="Matsumoto T."/>
            <person name="Wu J."/>
            <person name="Kanamori H."/>
            <person name="Katayose Y."/>
            <person name="Fujisawa M."/>
            <person name="Namiki N."/>
            <person name="Mizuno H."/>
            <person name="Yamamoto K."/>
            <person name="Antonio B.A."/>
            <person name="Baba T."/>
            <person name="Sakata K."/>
            <person name="Nagamura Y."/>
            <person name="Aoki H."/>
            <person name="Arikawa K."/>
            <person name="Arita K."/>
            <person name="Bito T."/>
            <person name="Chiden Y."/>
            <person name="Fujitsuka N."/>
            <person name="Fukunaka R."/>
            <person name="Hamada M."/>
            <person name="Harada C."/>
            <person name="Hayashi A."/>
            <person name="Hijishita S."/>
            <person name="Honda M."/>
            <person name="Hosokawa S."/>
            <person name="Ichikawa Y."/>
            <person name="Idonuma A."/>
            <person name="Iijima M."/>
            <person name="Ikeda M."/>
            <person name="Ikeno M."/>
            <person name="Ito K."/>
            <person name="Ito S."/>
            <person name="Ito T."/>
            <person name="Ito Y."/>
            <person name="Ito Y."/>
            <person name="Iwabuchi A."/>
            <person name="Kamiya K."/>
            <person name="Karasawa W."/>
            <person name="Kurita K."/>
            <person name="Katagiri S."/>
            <person name="Kikuta A."/>
            <person name="Kobayashi H."/>
            <person name="Kobayashi N."/>
            <person name="Machita K."/>
            <person name="Maehara T."/>
            <person name="Masukawa M."/>
            <person name="Mizubayashi T."/>
            <person name="Mukai Y."/>
            <person name="Nagasaki H."/>
            <person name="Nagata Y."/>
            <person name="Naito S."/>
            <person name="Nakashima M."/>
            <person name="Nakama Y."/>
            <person name="Nakamichi Y."/>
            <person name="Nakamura M."/>
            <person name="Meguro A."/>
            <person name="Negishi M."/>
            <person name="Ohta I."/>
            <person name="Ohta T."/>
            <person name="Okamoto M."/>
            <person name="Ono N."/>
            <person name="Saji S."/>
            <person name="Sakaguchi M."/>
            <person name="Sakai K."/>
            <person name="Shibata M."/>
            <person name="Shimokawa T."/>
            <person name="Song J."/>
            <person name="Takazaki Y."/>
            <person name="Terasawa K."/>
            <person name="Tsugane M."/>
            <person name="Tsuji K."/>
            <person name="Ueda S."/>
            <person name="Waki K."/>
            <person name="Yamagata H."/>
            <person name="Yamamoto M."/>
            <person name="Yamamoto S."/>
            <person name="Yamane H."/>
            <person name="Yoshiki S."/>
            <person name="Yoshihara R."/>
            <person name="Yukawa K."/>
            <person name="Zhong H."/>
            <person name="Yano M."/>
            <person name="Yuan Q."/>
            <person name="Ouyang S."/>
            <person name="Liu J."/>
            <person name="Jones K.M."/>
            <person name="Gansberger K."/>
            <person name="Moffat K."/>
            <person name="Hill J."/>
            <person name="Bera J."/>
            <person name="Fadrosh D."/>
            <person name="Jin S."/>
            <person name="Johri S."/>
            <person name="Kim M."/>
            <person name="Overton L."/>
            <person name="Reardon M."/>
            <person name="Tsitrin T."/>
            <person name="Vuong H."/>
            <person name="Weaver B."/>
            <person name="Ciecko A."/>
            <person name="Tallon L."/>
            <person name="Jackson J."/>
            <person name="Pai G."/>
            <person name="Aken S.V."/>
            <person name="Utterback T."/>
            <person name="Reidmuller S."/>
            <person name="Feldblyum T."/>
            <person name="Hsiao J."/>
            <person name="Zismann V."/>
            <person name="Iobst S."/>
            <person name="de Vazeille A.R."/>
            <person name="Buell C.R."/>
            <person name="Ying K."/>
            <person name="Li Y."/>
            <person name="Lu T."/>
            <person name="Huang Y."/>
            <person name="Zhao Q."/>
            <person name="Feng Q."/>
            <person name="Zhang L."/>
            <person name="Zhu J."/>
            <person name="Weng Q."/>
            <person name="Mu J."/>
            <person name="Lu Y."/>
            <person name="Fan D."/>
            <person name="Liu Y."/>
            <person name="Guan J."/>
            <person name="Zhang Y."/>
            <person name="Yu S."/>
            <person name="Liu X."/>
            <person name="Zhang Y."/>
            <person name="Hong G."/>
            <person name="Han B."/>
            <person name="Choisne N."/>
            <person name="Demange N."/>
            <person name="Orjeda G."/>
            <person name="Samain S."/>
            <person name="Cattolico L."/>
            <person name="Pelletier E."/>
            <person name="Couloux A."/>
            <person name="Segurens B."/>
            <person name="Wincker P."/>
            <person name="D'Hont A."/>
            <person name="Scarpelli C."/>
            <person name="Weissenbach J."/>
            <person name="Salanoubat M."/>
            <person name="Quetier F."/>
            <person name="Yu Y."/>
            <person name="Kim H.R."/>
            <person name="Rambo T."/>
            <person name="Currie J."/>
            <person name="Collura K."/>
            <person name="Luo M."/>
            <person name="Yang T."/>
            <person name="Ammiraju J.S.S."/>
            <person name="Engler F."/>
            <person name="Soderlund C."/>
            <person name="Wing R.A."/>
            <person name="Palmer L.E."/>
            <person name="de la Bastide M."/>
            <person name="Spiegel L."/>
            <person name="Nascimento L."/>
            <person name="Zutavern T."/>
            <person name="O'Shaughnessy A."/>
            <person name="Dike S."/>
            <person name="Dedhia N."/>
            <person name="Preston R."/>
            <person name="Balija V."/>
            <person name="McCombie W.R."/>
            <person name="Chow T."/>
            <person name="Chen H."/>
            <person name="Chung M."/>
            <person name="Chen C."/>
            <person name="Shaw J."/>
            <person name="Wu H."/>
            <person name="Hsiao K."/>
            <person name="Chao Y."/>
            <person name="Chu M."/>
            <person name="Cheng C."/>
            <person name="Hour A."/>
            <person name="Lee P."/>
            <person name="Lin S."/>
            <person name="Lin Y."/>
            <person name="Liou J."/>
            <person name="Liu S."/>
            <person name="Hsing Y."/>
            <person name="Raghuvanshi S."/>
            <person name="Mohanty A."/>
            <person name="Bharti A.K."/>
            <person name="Gaur A."/>
            <person name="Gupta V."/>
            <person name="Kumar D."/>
            <person name="Ravi V."/>
            <person name="Vij S."/>
            <person name="Kapur A."/>
            <person name="Khurana P."/>
            <person name="Khurana P."/>
            <person name="Khurana J.P."/>
            <person name="Tyagi A.K."/>
            <person name="Gaikwad K."/>
            <person name="Singh A."/>
            <person name="Dalal V."/>
            <person name="Srivastava S."/>
            <person name="Dixit A."/>
            <person name="Pal A.K."/>
            <person name="Ghazi I.A."/>
            <person name="Yadav M."/>
            <person name="Pandit A."/>
            <person name="Bhargava A."/>
            <person name="Sureshbabu K."/>
            <person name="Batra K."/>
            <person name="Sharma T.R."/>
            <person name="Mohapatra T."/>
            <person name="Singh N.K."/>
            <person name="Messing J."/>
            <person name="Nelson A.B."/>
            <person name="Fuks G."/>
            <person name="Kavchok S."/>
            <person name="Keizer G."/>
            <person name="Linton E."/>
            <person name="Llaca V."/>
            <person name="Song R."/>
            <person name="Tanyolac B."/>
            <person name="Young S."/>
            <person name="Ho-Il K."/>
            <person name="Hahn J.H."/>
            <person name="Sangsakoo G."/>
            <person name="Vanavichit A."/>
            <person name="de Mattos Luiz.A.T."/>
            <person name="Zimmer P.D."/>
            <person name="Malone G."/>
            <person name="Dellagostin O."/>
            <person name="de Oliveira A.C."/>
            <person name="Bevan M."/>
            <person name="Bancroft I."/>
            <person name="Minx P."/>
            <person name="Cordum H."/>
            <person name="Wilson R."/>
            <person name="Cheng Z."/>
            <person name="Jin W."/>
            <person name="Jiang J."/>
            <person name="Leong S.A."/>
            <person name="Iwama H."/>
            <person name="Gojobori T."/>
            <person name="Itoh T."/>
            <person name="Niimura Y."/>
            <person name="Fujii Y."/>
            <person name="Habara T."/>
            <person name="Sakai H."/>
            <person name="Sato Y."/>
            <person name="Wilson G."/>
            <person name="Kumar K."/>
            <person name="McCouch S."/>
            <person name="Juretic N."/>
            <person name="Hoen D."/>
            <person name="Wright S."/>
            <person name="Bruskiewich R."/>
            <person name="Bureau T."/>
            <person name="Miyao A."/>
            <person name="Hirochika H."/>
            <person name="Nishikawa T."/>
            <person name="Kadowaki K."/>
            <person name="Sugiura M."/>
            <person name="Burr B."/>
            <person name="Sasaki T."/>
        </authorList>
    </citation>
    <scope>NUCLEOTIDE SEQUENCE [LARGE SCALE GENOMIC DNA]</scope>
    <source>
        <strain evidence="3">cv. Nipponbare</strain>
    </source>
</reference>
<reference evidence="3" key="2">
    <citation type="journal article" date="2008" name="Nucleic Acids Res.">
        <title>The rice annotation project database (RAP-DB): 2008 update.</title>
        <authorList>
            <consortium name="The rice annotation project (RAP)"/>
        </authorList>
    </citation>
    <scope>GENOME REANNOTATION</scope>
    <source>
        <strain evidence="3">cv. Nipponbare</strain>
    </source>
</reference>
<feature type="compositionally biased region" description="Gly residues" evidence="1">
    <location>
        <begin position="36"/>
        <end position="51"/>
    </location>
</feature>
<name>Q653N2_ORYSJ</name>
<organism evidence="2 3">
    <name type="scientific">Oryza sativa subsp. japonica</name>
    <name type="common">Rice</name>
    <dbReference type="NCBI Taxonomy" id="39947"/>
    <lineage>
        <taxon>Eukaryota</taxon>
        <taxon>Viridiplantae</taxon>
        <taxon>Streptophyta</taxon>
        <taxon>Embryophyta</taxon>
        <taxon>Tracheophyta</taxon>
        <taxon>Spermatophyta</taxon>
        <taxon>Magnoliopsida</taxon>
        <taxon>Liliopsida</taxon>
        <taxon>Poales</taxon>
        <taxon>Poaceae</taxon>
        <taxon>BOP clade</taxon>
        <taxon>Oryzoideae</taxon>
        <taxon>Oryzeae</taxon>
        <taxon>Oryzinae</taxon>
        <taxon>Oryza</taxon>
        <taxon>Oryza sativa</taxon>
    </lineage>
</organism>
<evidence type="ECO:0000313" key="2">
    <source>
        <dbReference type="EMBL" id="BAD45985.1"/>
    </source>
</evidence>
<dbReference type="EMBL" id="AP005107">
    <property type="protein sequence ID" value="BAD45985.1"/>
    <property type="molecule type" value="Genomic_DNA"/>
</dbReference>
<evidence type="ECO:0000256" key="1">
    <source>
        <dbReference type="SAM" id="MobiDB-lite"/>
    </source>
</evidence>
<accession>Q653N2</accession>
<proteinExistence type="predicted"/>
<feature type="region of interest" description="Disordered" evidence="1">
    <location>
        <begin position="1"/>
        <end position="167"/>
    </location>
</feature>
<feature type="compositionally biased region" description="Basic residues" evidence="1">
    <location>
        <begin position="84"/>
        <end position="93"/>
    </location>
</feature>
<protein>
    <submittedName>
        <fullName evidence="2">Uncharacterized protein</fullName>
    </submittedName>
</protein>
<dbReference type="Proteomes" id="UP000000763">
    <property type="component" value="Chromosome 6"/>
</dbReference>
<evidence type="ECO:0000313" key="3">
    <source>
        <dbReference type="Proteomes" id="UP000000763"/>
    </source>
</evidence>